<accession>A0A561UIL2</accession>
<evidence type="ECO:0000313" key="3">
    <source>
        <dbReference type="Proteomes" id="UP000317940"/>
    </source>
</evidence>
<keyword evidence="3" id="KW-1185">Reference proteome</keyword>
<evidence type="ECO:0000259" key="1">
    <source>
        <dbReference type="Pfam" id="PF13349"/>
    </source>
</evidence>
<dbReference type="Proteomes" id="UP000317940">
    <property type="component" value="Unassembled WGS sequence"/>
</dbReference>
<dbReference type="Pfam" id="PF13349">
    <property type="entry name" value="DUF4097"/>
    <property type="match status" value="1"/>
</dbReference>
<dbReference type="RefSeq" id="WP_145905485.1">
    <property type="nucleotide sequence ID" value="NZ_BAAAMZ010000015.1"/>
</dbReference>
<comment type="caution">
    <text evidence="2">The sequence shown here is derived from an EMBL/GenBank/DDBJ whole genome shotgun (WGS) entry which is preliminary data.</text>
</comment>
<dbReference type="EMBL" id="VIWT01000001">
    <property type="protein sequence ID" value="TWF99177.1"/>
    <property type="molecule type" value="Genomic_DNA"/>
</dbReference>
<dbReference type="InterPro" id="IPR025164">
    <property type="entry name" value="Toastrack_DUF4097"/>
</dbReference>
<gene>
    <name evidence="2" type="ORF">FHX73_113018</name>
</gene>
<dbReference type="OrthoDB" id="3252095at2"/>
<sequence>MSTFATPAPVTAVIEIAAGRVQLIATERTDTVVEVRPAEAGKGRDVKTAEQTQVDCTDGLLRIRTATPKNPLLGGGSVEVTVHLPAGSRIEGKCAAVELRTVGRLGEVVFEGAYRETSVEEAAGLRLTAVGGDVEVGRLGGAAEISTSCGDIRVAEAAAGSLVARTQKGDITVGVATGVSAALDARTTFGAVANSLKNDGSTALRISATTSCGDITARSL</sequence>
<protein>
    <recommendedName>
        <fullName evidence="1">DUF4097 domain-containing protein</fullName>
    </recommendedName>
</protein>
<dbReference type="AlphaFoldDB" id="A0A561UIL2"/>
<proteinExistence type="predicted"/>
<name>A0A561UIL2_9ACTN</name>
<evidence type="ECO:0000313" key="2">
    <source>
        <dbReference type="EMBL" id="TWF99177.1"/>
    </source>
</evidence>
<feature type="domain" description="DUF4097" evidence="1">
    <location>
        <begin position="19"/>
        <end position="217"/>
    </location>
</feature>
<organism evidence="2 3">
    <name type="scientific">Kitasatospora viridis</name>
    <dbReference type="NCBI Taxonomy" id="281105"/>
    <lineage>
        <taxon>Bacteria</taxon>
        <taxon>Bacillati</taxon>
        <taxon>Actinomycetota</taxon>
        <taxon>Actinomycetes</taxon>
        <taxon>Kitasatosporales</taxon>
        <taxon>Streptomycetaceae</taxon>
        <taxon>Kitasatospora</taxon>
    </lineage>
</organism>
<reference evidence="2 3" key="1">
    <citation type="submission" date="2019-06" db="EMBL/GenBank/DDBJ databases">
        <title>Sequencing the genomes of 1000 actinobacteria strains.</title>
        <authorList>
            <person name="Klenk H.-P."/>
        </authorList>
    </citation>
    <scope>NUCLEOTIDE SEQUENCE [LARGE SCALE GENOMIC DNA]</scope>
    <source>
        <strain evidence="2 3">DSM 44826</strain>
    </source>
</reference>